<dbReference type="InterPro" id="IPR036640">
    <property type="entry name" value="ABC1_TM_sf"/>
</dbReference>
<evidence type="ECO:0000256" key="8">
    <source>
        <dbReference type="ARBA" id="ARBA00022967"/>
    </source>
</evidence>
<dbReference type="PANTHER" id="PTHR24223">
    <property type="entry name" value="ATP-BINDING CASSETTE SUB-FAMILY C"/>
    <property type="match status" value="1"/>
</dbReference>
<keyword evidence="6" id="KW-0547">Nucleotide-binding</keyword>
<keyword evidence="10 13" id="KW-0472">Membrane</keyword>
<dbReference type="GO" id="GO:0008559">
    <property type="term" value="F:ABC-type xenobiotic transporter activity"/>
    <property type="evidence" value="ECO:0007669"/>
    <property type="project" value="UniProtKB-EC"/>
</dbReference>
<dbReference type="EC" id="7.6.2.2" evidence="2"/>
<evidence type="ECO:0000313" key="16">
    <source>
        <dbReference type="Proteomes" id="UP001054857"/>
    </source>
</evidence>
<feature type="compositionally biased region" description="Gly residues" evidence="12">
    <location>
        <begin position="268"/>
        <end position="287"/>
    </location>
</feature>
<organism evidence="15 16">
    <name type="scientific">Astrephomene gubernaculifera</name>
    <dbReference type="NCBI Taxonomy" id="47775"/>
    <lineage>
        <taxon>Eukaryota</taxon>
        <taxon>Viridiplantae</taxon>
        <taxon>Chlorophyta</taxon>
        <taxon>core chlorophytes</taxon>
        <taxon>Chlorophyceae</taxon>
        <taxon>CS clade</taxon>
        <taxon>Chlamydomonadales</taxon>
        <taxon>Astrephomenaceae</taxon>
        <taxon>Astrephomene</taxon>
    </lineage>
</organism>
<feature type="non-terminal residue" evidence="15">
    <location>
        <position position="871"/>
    </location>
</feature>
<feature type="non-terminal residue" evidence="15">
    <location>
        <position position="1"/>
    </location>
</feature>
<feature type="region of interest" description="Disordered" evidence="12">
    <location>
        <begin position="259"/>
        <end position="430"/>
    </location>
</feature>
<protein>
    <recommendedName>
        <fullName evidence="2">ABC-type xenobiotic transporter</fullName>
        <ecNumber evidence="2">7.6.2.2</ecNumber>
    </recommendedName>
</protein>
<evidence type="ECO:0000259" key="14">
    <source>
        <dbReference type="PROSITE" id="PS50929"/>
    </source>
</evidence>
<dbReference type="EMBL" id="BMAR01000038">
    <property type="protein sequence ID" value="GFR50512.1"/>
    <property type="molecule type" value="Genomic_DNA"/>
</dbReference>
<evidence type="ECO:0000256" key="7">
    <source>
        <dbReference type="ARBA" id="ARBA00022840"/>
    </source>
</evidence>
<dbReference type="SUPFAM" id="SSF90123">
    <property type="entry name" value="ABC transporter transmembrane region"/>
    <property type="match status" value="1"/>
</dbReference>
<dbReference type="PANTHER" id="PTHR24223:SF330">
    <property type="entry name" value="ATP-BINDING CASSETTE SUB-FAMILY C MEMBER 10"/>
    <property type="match status" value="1"/>
</dbReference>
<sequence length="871" mass="89367">PLLPRSGIIDGPATGDAPGREQIWTAGHGAWSSCWFSWVTPLMQTGSRRQLQSDDLLQLDPSLEPERCGRTLWLNWSKELLLHPQRPSLLRALARSYGGPFAWLGLVKLLNDLLSFSGPLLLRLLVSWLTATPSQQQHPQHPQQQPPSLAAAAAAMTSTAQGTHGSLPAAGQPSWGTLFDPTSGVVADNSSGSGSSSSSSSSGGWWLGWGCVVLLGLSSLARALLNAHFNYQLSRLSCQLRSGLMTALYRKSLLALRHQPPQQQEGAAGAGAAGAGGGAGTGAGTGARGAVKTQAGRKGQLRVQARARGKEEAAQPLLLPPPPAAEQHEGQGAQRQHSGDGGEKGGGGGDRGTSPDVETGVGSRDGVSPATATDGAAVADGGAPHRMAGDGDGDGDKTANDGGSTLTPSTPSPSPPTPSSPSSSPLGDVSTLMSVDAGRAVNLLLSFHELWSLPWQMGLALYLLYTQVHYAFLAGVLVSLLLVPLNRLLAARILTASTAMMAAKDARVRCMSELLAGVRGVKTDPAWLGFYVARVSSARHAELRGLAVRKYLDALCVFFWAATSLLFSALTFGLVVLLGERGGGGAGGGVLTPAAAFTSLALFQLLTGPLNAFPWVVNGVVEAMVSVRRLQAYLTRAETKALWAYEDLEMSLRDLPPASAAAVLHAATAAATAAAGGDGDGGGCDGAAIDLAPPPSALSRHPRCGLLAALHEAAADGDGGGGGLSYGRGPPGGGAHPLDRMLRALQPPPPPLPPLPPATTAVRPLPAWWWLRRRRASCDVTIARGGDGGDGGGGGGRFSRSSAPPVLLSGGAATAVEVLPASSSLQQQQRALPPVQSGVSLVALDADAPEAEVPLPPLPLPPLQRLPAPPP</sequence>
<dbReference type="InterPro" id="IPR011527">
    <property type="entry name" value="ABC1_TM_dom"/>
</dbReference>
<evidence type="ECO:0000256" key="2">
    <source>
        <dbReference type="ARBA" id="ARBA00012191"/>
    </source>
</evidence>
<evidence type="ECO:0000256" key="1">
    <source>
        <dbReference type="ARBA" id="ARBA00009726"/>
    </source>
</evidence>
<keyword evidence="16" id="KW-1185">Reference proteome</keyword>
<keyword evidence="3" id="KW-0813">Transport</keyword>
<evidence type="ECO:0000256" key="13">
    <source>
        <dbReference type="SAM" id="Phobius"/>
    </source>
</evidence>
<keyword evidence="8" id="KW-1278">Translocase</keyword>
<feature type="region of interest" description="Disordered" evidence="12">
    <location>
        <begin position="135"/>
        <end position="155"/>
    </location>
</feature>
<dbReference type="FunFam" id="1.20.1560.10:FF:000037">
    <property type="entry name" value="ATP-binding cassette subfamily C member 10"/>
    <property type="match status" value="1"/>
</dbReference>
<dbReference type="InterPro" id="IPR050173">
    <property type="entry name" value="ABC_transporter_C-like"/>
</dbReference>
<evidence type="ECO:0000256" key="3">
    <source>
        <dbReference type="ARBA" id="ARBA00022448"/>
    </source>
</evidence>
<feature type="domain" description="ABC transmembrane type-1" evidence="14">
    <location>
        <begin position="425"/>
        <end position="622"/>
    </location>
</feature>
<comment type="catalytic activity">
    <reaction evidence="11">
        <text>ATP + H2O + xenobioticSide 1 = ADP + phosphate + xenobioticSide 2.</text>
        <dbReference type="EC" id="7.6.2.2"/>
    </reaction>
</comment>
<dbReference type="Pfam" id="PF00664">
    <property type="entry name" value="ABC_membrane"/>
    <property type="match status" value="1"/>
</dbReference>
<evidence type="ECO:0000256" key="12">
    <source>
        <dbReference type="SAM" id="MobiDB-lite"/>
    </source>
</evidence>
<keyword evidence="5" id="KW-0677">Repeat</keyword>
<feature type="compositionally biased region" description="Pro residues" evidence="12">
    <location>
        <begin position="854"/>
        <end position="871"/>
    </location>
</feature>
<comment type="similarity">
    <text evidence="1">Belongs to the ABC transporter superfamily. ABCC family. Conjugate transporter (TC 3.A.1.208) subfamily.</text>
</comment>
<keyword evidence="9 13" id="KW-1133">Transmembrane helix</keyword>
<feature type="transmembrane region" description="Helical" evidence="13">
    <location>
        <begin position="470"/>
        <end position="490"/>
    </location>
</feature>
<dbReference type="AlphaFoldDB" id="A0AAD3HRT6"/>
<keyword evidence="7" id="KW-0067">ATP-binding</keyword>
<gene>
    <name evidence="15" type="ORF">Agub_g12778</name>
</gene>
<evidence type="ECO:0000256" key="5">
    <source>
        <dbReference type="ARBA" id="ARBA00022737"/>
    </source>
</evidence>
<evidence type="ECO:0000313" key="15">
    <source>
        <dbReference type="EMBL" id="GFR50512.1"/>
    </source>
</evidence>
<feature type="transmembrane region" description="Helical" evidence="13">
    <location>
        <begin position="554"/>
        <end position="579"/>
    </location>
</feature>
<dbReference type="Gene3D" id="1.20.1560.10">
    <property type="entry name" value="ABC transporter type 1, transmembrane domain"/>
    <property type="match status" value="2"/>
</dbReference>
<dbReference type="PROSITE" id="PS50929">
    <property type="entry name" value="ABC_TM1F"/>
    <property type="match status" value="1"/>
</dbReference>
<feature type="compositionally biased region" description="Low complexity" evidence="12">
    <location>
        <begin position="370"/>
        <end position="382"/>
    </location>
</feature>
<reference evidence="15 16" key="1">
    <citation type="journal article" date="2021" name="Sci. Rep.">
        <title>Genome sequencing of the multicellular alga Astrephomene provides insights into convergent evolution of germ-soma differentiation.</title>
        <authorList>
            <person name="Yamashita S."/>
            <person name="Yamamoto K."/>
            <person name="Matsuzaki R."/>
            <person name="Suzuki S."/>
            <person name="Yamaguchi H."/>
            <person name="Hirooka S."/>
            <person name="Minakuchi Y."/>
            <person name="Miyagishima S."/>
            <person name="Kawachi M."/>
            <person name="Toyoda A."/>
            <person name="Nozaki H."/>
        </authorList>
    </citation>
    <scope>NUCLEOTIDE SEQUENCE [LARGE SCALE GENOMIC DNA]</scope>
    <source>
        <strain evidence="15 16">NIES-4017</strain>
    </source>
</reference>
<dbReference type="GO" id="GO:0005524">
    <property type="term" value="F:ATP binding"/>
    <property type="evidence" value="ECO:0007669"/>
    <property type="project" value="UniProtKB-KW"/>
</dbReference>
<evidence type="ECO:0000256" key="10">
    <source>
        <dbReference type="ARBA" id="ARBA00023136"/>
    </source>
</evidence>
<name>A0AAD3HRT6_9CHLO</name>
<evidence type="ECO:0000256" key="9">
    <source>
        <dbReference type="ARBA" id="ARBA00022989"/>
    </source>
</evidence>
<evidence type="ECO:0000256" key="11">
    <source>
        <dbReference type="ARBA" id="ARBA00034018"/>
    </source>
</evidence>
<feature type="region of interest" description="Disordered" evidence="12">
    <location>
        <begin position="851"/>
        <end position="871"/>
    </location>
</feature>
<accession>A0AAD3HRT6</accession>
<feature type="region of interest" description="Disordered" evidence="12">
    <location>
        <begin position="782"/>
        <end position="803"/>
    </location>
</feature>
<dbReference type="Proteomes" id="UP001054857">
    <property type="component" value="Unassembled WGS sequence"/>
</dbReference>
<keyword evidence="4 13" id="KW-0812">Transmembrane</keyword>
<feature type="compositionally biased region" description="Pro residues" evidence="12">
    <location>
        <begin position="410"/>
        <end position="419"/>
    </location>
</feature>
<proteinExistence type="inferred from homology"/>
<evidence type="ECO:0000256" key="4">
    <source>
        <dbReference type="ARBA" id="ARBA00022692"/>
    </source>
</evidence>
<evidence type="ECO:0000256" key="6">
    <source>
        <dbReference type="ARBA" id="ARBA00022741"/>
    </source>
</evidence>
<comment type="caution">
    <text evidence="15">The sequence shown here is derived from an EMBL/GenBank/DDBJ whole genome shotgun (WGS) entry which is preliminary data.</text>
</comment>
<dbReference type="GO" id="GO:0016020">
    <property type="term" value="C:membrane"/>
    <property type="evidence" value="ECO:0007669"/>
    <property type="project" value="InterPro"/>
</dbReference>
<feature type="compositionally biased region" description="Gly residues" evidence="12">
    <location>
        <begin position="785"/>
        <end position="797"/>
    </location>
</feature>